<feature type="region of interest" description="Disordered" evidence="1">
    <location>
        <begin position="781"/>
        <end position="816"/>
    </location>
</feature>
<proteinExistence type="predicted"/>
<evidence type="ECO:0000256" key="1">
    <source>
        <dbReference type="SAM" id="MobiDB-lite"/>
    </source>
</evidence>
<feature type="compositionally biased region" description="Basic and acidic residues" evidence="1">
    <location>
        <begin position="789"/>
        <end position="802"/>
    </location>
</feature>
<organism evidence="2">
    <name type="scientific">Brassica oleracea</name>
    <name type="common">Wild cabbage</name>
    <dbReference type="NCBI Taxonomy" id="3712"/>
    <lineage>
        <taxon>Eukaryota</taxon>
        <taxon>Viridiplantae</taxon>
        <taxon>Streptophyta</taxon>
        <taxon>Embryophyta</taxon>
        <taxon>Tracheophyta</taxon>
        <taxon>Spermatophyta</taxon>
        <taxon>Magnoliopsida</taxon>
        <taxon>eudicotyledons</taxon>
        <taxon>Gunneridae</taxon>
        <taxon>Pentapetalae</taxon>
        <taxon>rosids</taxon>
        <taxon>malvids</taxon>
        <taxon>Brassicales</taxon>
        <taxon>Brassicaceae</taxon>
        <taxon>Brassiceae</taxon>
        <taxon>Brassica</taxon>
    </lineage>
</organism>
<sequence>MAVLKTSRRNQLSEFSSANQAWEPGGTVSLNTSVWLEIYHRHGGKWKSKLVRLYAEAKGLRRNRLERAYCVGKIQEASRVTKRLRTERGKVILIAAVENCLSYCEGAGSQNPNVDDNRVWNPGAVEVEGDKSCSSVIAEKLWNAEYRRLSVMDVQTNSENEVKWVVVLSVTRSLEGQKSFSSYEGVITVPAFGIWSLEDKAVILPGSTLNIYDEKTAKLFLSAEKRIIEEAAECHEVNSQDSENVLITFILASHYPSGVDQNLMRDSTQDSQAVLTQYHWSWYWILVVHNVLLCLHVSALCYHMFHLPRSQEFSLFEKVTGQELEEDNKTQDPVTRPPVSDAHDIDSNIQWHTTCGDVSQVPKLNSQGSLSKEGGVSYVYSNSGMNDALLNHKAVTPTSEKLQGREEMMEFYSYDWFQSPRPPELSKTRNLVSLLYTSALVRGLIEDHSNGALVITASKVRQLEDKLTSVFHQLEDKLMDVDRKLREELRMDSQRLHEEFREEYRKRRKRPYGESHPYNAFIPKRFEDIKLNGGTRSRCKDLNSKPPRRALDFKGSLDLTGLATSQRRCMRMKTIGMKKQYNREKKAILLAQACKSLGVFCESSGCKDTKNDLQIRVGTRQIVDTRVKRDEHHFGDGCTSYDPMDIECQVDTLIGDQSIFTEEVKVRDAADPDAAMESSQDVASMESVSEETSKHKNRIELSQVHQKWGKRGFHKVRFKFILHQRSKVAAEKARKRKHKFYGMGRGSNSFDGLINGKDEGAHFSKKKSLVETGKRCETRFFGFGTPQETKTKSTRENKRSDELSPDQQKKGHGGFHKVRFKGRRHIRNAIYTGRVVLQNKLSVNWSYHKTRKKELMVMNILVKALRQIDPKESDGRISLKLPEPFWSLFGDSFKEMKVLLGVTCLEENQEEGLRRWNKGLKIIKLCTRHGFKSFRFLRSVKMRIWRLLKTSRRNQLSEFSSANQAWEPGGTVSLNTSVWLEIYHRHGGKWKSKLVRHYAEAKGLRRSRLERAYCVGKIQEASRVTKRLRTERGKAILIAAVENCLSYCEGAGSQNPNVDDNRVWNHGAVEVEGDKICSSVIAEKLWNAEYRRLSVMDVQTNSENEVKWVVVLSVTRSLEGQKSFSSYEGVITVPAFGIWSLEDKAVILPGSTLKLYDENTAKLFLSAEKRIIEEAADCHEVNSQDLENVLITFIPASHYPSGVVQNLMRDSTQDSQAVLTQYHWSWYWILVVHNVLLCLHVSALCYHMFHLPRSPEFSLFEKVTGQELEEDNKTQDPVTLPPVSDAHDIDSNIQWHTTCGDVSQVPKLNSQGSLSKEGRVSYLYSNSGMSDALLNHKAVTPTSEKLQGREEMMEFYSYDWFQSPRPPKLSKTRNLVSLLYTSALVRGLIEDHSNGALVITASKVRQLEDKLASVFHQVEDKLVLHRGSIDKHLDGPRLYLMGH</sequence>
<name>Q2A9I9_BRAOL</name>
<reference evidence="2" key="1">
    <citation type="submission" date="2006-03" db="EMBL/GenBank/DDBJ databases">
        <title>Comparative genomics of Brassica oleracea and Arabidopsis thaliana reveals gene loss, fragmentation and dispersal following polyploidy.</title>
        <authorList>
            <person name="Town C.D."/>
            <person name="Cheung F."/>
            <person name="Maiti R."/>
            <person name="Crabtree J."/>
            <person name="Haas B.J."/>
            <person name="Wortman J.R."/>
            <person name="Hine E.E."/>
            <person name="Althoff R."/>
            <person name="Arbogast T."/>
            <person name="Tallon L.J."/>
            <person name="Teresa U.T."/>
            <person name="Trick M."/>
            <person name="Bancroft I."/>
        </authorList>
    </citation>
    <scope>NUCLEOTIDE SEQUENCE</scope>
</reference>
<accession>Q2A9I9</accession>
<dbReference type="EMBL" id="AC183496">
    <property type="protein sequence ID" value="ABD65087.1"/>
    <property type="molecule type" value="Genomic_DNA"/>
</dbReference>
<gene>
    <name evidence="2" type="ORF">27.t00105</name>
</gene>
<protein>
    <submittedName>
        <fullName evidence="2">Uncharacterized protein</fullName>
    </submittedName>
</protein>
<evidence type="ECO:0000313" key="2">
    <source>
        <dbReference type="EMBL" id="ABD65087.1"/>
    </source>
</evidence>